<name>A0A810QC49_9FIRM</name>
<sequence length="50" mass="5769">MKKTADGGCFRLRGHLPVLIGEDKELREISKGRLYQKSFERCEDVRTSLT</sequence>
<dbReference type="KEGG" id="pfaa:MM59RIKEN_06450"/>
<organism evidence="1 2">
    <name type="scientific">Pusillibacter faecalis</name>
    <dbReference type="NCBI Taxonomy" id="2714358"/>
    <lineage>
        <taxon>Bacteria</taxon>
        <taxon>Bacillati</taxon>
        <taxon>Bacillota</taxon>
        <taxon>Clostridia</taxon>
        <taxon>Eubacteriales</taxon>
        <taxon>Oscillospiraceae</taxon>
        <taxon>Pusillibacter</taxon>
    </lineage>
</organism>
<accession>A0A810QC49</accession>
<evidence type="ECO:0000313" key="1">
    <source>
        <dbReference type="EMBL" id="BCK83326.1"/>
    </source>
</evidence>
<dbReference type="AlphaFoldDB" id="A0A810QC49"/>
<dbReference type="Proteomes" id="UP000679848">
    <property type="component" value="Chromosome"/>
</dbReference>
<dbReference type="EMBL" id="AP023420">
    <property type="protein sequence ID" value="BCK83326.1"/>
    <property type="molecule type" value="Genomic_DNA"/>
</dbReference>
<keyword evidence="2" id="KW-1185">Reference proteome</keyword>
<protein>
    <submittedName>
        <fullName evidence="1">Uncharacterized protein</fullName>
    </submittedName>
</protein>
<evidence type="ECO:0000313" key="2">
    <source>
        <dbReference type="Proteomes" id="UP000679848"/>
    </source>
</evidence>
<proteinExistence type="predicted"/>
<reference evidence="1" key="1">
    <citation type="submission" date="2020-09" db="EMBL/GenBank/DDBJ databases">
        <title>New species isolated from human feces.</title>
        <authorList>
            <person name="Kitahara M."/>
            <person name="Shigeno Y."/>
            <person name="Shime M."/>
            <person name="Matsumoto Y."/>
            <person name="Nakamura S."/>
            <person name="Motooka D."/>
            <person name="Fukuoka S."/>
            <person name="Nishikawa H."/>
            <person name="Benno Y."/>
        </authorList>
    </citation>
    <scope>NUCLEOTIDE SEQUENCE</scope>
    <source>
        <strain evidence="1">MM59</strain>
    </source>
</reference>
<gene>
    <name evidence="1" type="ORF">MM59RIKEN_06450</name>
</gene>